<keyword evidence="1" id="KW-1133">Transmembrane helix</keyword>
<gene>
    <name evidence="2" type="ORF">ABL78_1970</name>
</gene>
<protein>
    <submittedName>
        <fullName evidence="2">Uncharacterized protein</fullName>
    </submittedName>
</protein>
<proteinExistence type="predicted"/>
<dbReference type="OrthoDB" id="259315at2759"/>
<dbReference type="EMBL" id="LJSK01000036">
    <property type="protein sequence ID" value="KPI88925.1"/>
    <property type="molecule type" value="Genomic_DNA"/>
</dbReference>
<keyword evidence="1" id="KW-0472">Membrane</keyword>
<feature type="transmembrane region" description="Helical" evidence="1">
    <location>
        <begin position="32"/>
        <end position="54"/>
    </location>
</feature>
<keyword evidence="3" id="KW-1185">Reference proteome</keyword>
<dbReference type="PANTHER" id="PTHR36587">
    <property type="entry name" value="EXPRESSION SITE-ASSOCIATED GENE 3 (ESAG3)-LIKE PROTEIN"/>
    <property type="match status" value="1"/>
</dbReference>
<accession>A0A0N1PDD7</accession>
<comment type="caution">
    <text evidence="2">The sequence shown here is derived from an EMBL/GenBank/DDBJ whole genome shotgun (WGS) entry which is preliminary data.</text>
</comment>
<keyword evidence="1" id="KW-0812">Transmembrane</keyword>
<evidence type="ECO:0000256" key="1">
    <source>
        <dbReference type="SAM" id="Phobius"/>
    </source>
</evidence>
<dbReference type="CDD" id="cd22997">
    <property type="entry name" value="GT_LH"/>
    <property type="match status" value="1"/>
</dbReference>
<organism evidence="2 3">
    <name type="scientific">Leptomonas seymouri</name>
    <dbReference type="NCBI Taxonomy" id="5684"/>
    <lineage>
        <taxon>Eukaryota</taxon>
        <taxon>Discoba</taxon>
        <taxon>Euglenozoa</taxon>
        <taxon>Kinetoplastea</taxon>
        <taxon>Metakinetoplastina</taxon>
        <taxon>Trypanosomatida</taxon>
        <taxon>Trypanosomatidae</taxon>
        <taxon>Leishmaniinae</taxon>
        <taxon>Leptomonas</taxon>
    </lineage>
</organism>
<dbReference type="OMA" id="RPPECAY"/>
<reference evidence="2 3" key="1">
    <citation type="journal article" date="2015" name="PLoS Pathog.">
        <title>Leptomonas seymouri: Adaptations to the Dixenous Life Cycle Analyzed by Genome Sequencing, Transcriptome Profiling and Co-infection with Leishmania donovani.</title>
        <authorList>
            <person name="Kraeva N."/>
            <person name="Butenko A."/>
            <person name="Hlavacova J."/>
            <person name="Kostygov A."/>
            <person name="Myskova J."/>
            <person name="Grybchuk D."/>
            <person name="Lestinova T."/>
            <person name="Votypka J."/>
            <person name="Volf P."/>
            <person name="Opperdoes F."/>
            <person name="Flegontov P."/>
            <person name="Lukes J."/>
            <person name="Yurchenko V."/>
        </authorList>
    </citation>
    <scope>NUCLEOTIDE SEQUENCE [LARGE SCALE GENOMIC DNA]</scope>
    <source>
        <strain evidence="2 3">ATCC 30220</strain>
    </source>
</reference>
<evidence type="ECO:0000313" key="2">
    <source>
        <dbReference type="EMBL" id="KPI88925.1"/>
    </source>
</evidence>
<dbReference type="AlphaFoldDB" id="A0A0N1PDD7"/>
<dbReference type="PANTHER" id="PTHR36587:SF2">
    <property type="entry name" value="EXPRESSION SITE-ASSOCIATED GENE 3 (ESAG3)-LIKE PROTEIN"/>
    <property type="match status" value="1"/>
</dbReference>
<name>A0A0N1PDD7_LEPSE</name>
<dbReference type="Proteomes" id="UP000038009">
    <property type="component" value="Unassembled WGS sequence"/>
</dbReference>
<sequence>MAWFSRRGKRAVSVRDFFLFVRRRWYAPRRRLAVLVLLFIVLALPGLCLVWLSFNHDARPRWDPQRAPPMHAHVFPFRDLCNATTTTALKAAPNAAAQRAARAKALNHLRERFMHIPADGGPAGVRWSAATGLPMPSAANRGARGVGKGNVQAHFVTLSTRTDDFMHATTTAATMAGVPLNVIGVGWSWFAFTRRMEILRSFIDQDGVAGEDILISMDADAILSGEDVYESIAAFVASTAASVDEHDTYSVRDIRLRRRLPPVLFSAEYNCMHAQAYPSRHLCPTGYNVIDEMMNAWSLVAGAPLPSEHRQVNPFRYLNAGVVVARVWALRRVWAAAQAFMSSHVPYEGQEWWCDQSVLGSLYLQLRWWEIRSAGLDTATPQQLSNKTMEQCLFQPLVLPEPHRGPHGLPGGLIGLDHDGRFSLVISMQMEPKGVLQIGGNPTTKTTPPEAALAKYLLGSGRIEDTLTGTLRSSHHVELVPRPGFDCGAAVEQVSRPPECAYRAAVLGTPADAEAVTPLIWHFAGKYKRLLLTRFRAVFPWYTPTLWNASVRAAVLDTLKVAPRTRLWYLNVTTDIPFVGIVHTLYSHNTEDDASFEKMCELSKARPGGT</sequence>
<dbReference type="VEuPathDB" id="TriTrypDB:Lsey_0036_0190"/>
<evidence type="ECO:0000313" key="3">
    <source>
        <dbReference type="Proteomes" id="UP000038009"/>
    </source>
</evidence>